<evidence type="ECO:0000256" key="2">
    <source>
        <dbReference type="SAM" id="SignalP"/>
    </source>
</evidence>
<protein>
    <recommendedName>
        <fullName evidence="3">Ice-binding protein C-terminal domain-containing protein</fullName>
    </recommendedName>
</protein>
<evidence type="ECO:0000256" key="1">
    <source>
        <dbReference type="SAM" id="Phobius"/>
    </source>
</evidence>
<feature type="chain" id="PRO_5024851741" description="Ice-binding protein C-terminal domain-containing protein" evidence="2">
    <location>
        <begin position="20"/>
        <end position="250"/>
    </location>
</feature>
<dbReference type="KEGG" id="uam:UABAM_02895"/>
<dbReference type="EMBL" id="AP019860">
    <property type="protein sequence ID" value="BBM84534.1"/>
    <property type="molecule type" value="Genomic_DNA"/>
</dbReference>
<feature type="transmembrane region" description="Helical" evidence="1">
    <location>
        <begin position="228"/>
        <end position="244"/>
    </location>
</feature>
<keyword evidence="5" id="KW-1185">Reference proteome</keyword>
<sequence>MFQKLMIFLLMLTTPNIFCETIFSLDLTGQEINQNNSINKKNASFSEVGTSLSITQTTPGFMNLELFVASAGQINPTEDITFSISSTQTRSSAGDLDIFYALLDSSDISTGIFIVDEGNVANFRLEDMTGTTFNGNRNNFDARNDQGISAPLHNFGEQGLLESTFVFSGGDVTINTSFNGVSVSQFTVANPIDLTSDLRFVLGLNDIGENFTVDNLSINLFTNTVPEPSTYLAIIVGLLFFGLSRRKSRK</sequence>
<dbReference type="RefSeq" id="WP_151968681.1">
    <property type="nucleotide sequence ID" value="NZ_AP019860.1"/>
</dbReference>
<name>A0A5S9IMP4_UABAM</name>
<evidence type="ECO:0000313" key="4">
    <source>
        <dbReference type="EMBL" id="BBM84534.1"/>
    </source>
</evidence>
<keyword evidence="2" id="KW-0732">Signal</keyword>
<feature type="domain" description="Ice-binding protein C-terminal" evidence="3">
    <location>
        <begin position="224"/>
        <end position="246"/>
    </location>
</feature>
<gene>
    <name evidence="4" type="ORF">UABAM_02895</name>
</gene>
<keyword evidence="1" id="KW-0812">Transmembrane</keyword>
<dbReference type="Pfam" id="PF07589">
    <property type="entry name" value="PEP-CTERM"/>
    <property type="match status" value="1"/>
</dbReference>
<keyword evidence="1" id="KW-0472">Membrane</keyword>
<dbReference type="AlphaFoldDB" id="A0A5S9IMP4"/>
<evidence type="ECO:0000259" key="3">
    <source>
        <dbReference type="Pfam" id="PF07589"/>
    </source>
</evidence>
<organism evidence="4 5">
    <name type="scientific">Uabimicrobium amorphum</name>
    <dbReference type="NCBI Taxonomy" id="2596890"/>
    <lineage>
        <taxon>Bacteria</taxon>
        <taxon>Pseudomonadati</taxon>
        <taxon>Planctomycetota</taxon>
        <taxon>Candidatus Uabimicrobiia</taxon>
        <taxon>Candidatus Uabimicrobiales</taxon>
        <taxon>Candidatus Uabimicrobiaceae</taxon>
        <taxon>Candidatus Uabimicrobium</taxon>
    </lineage>
</organism>
<accession>A0A5S9IMP4</accession>
<dbReference type="Proteomes" id="UP000326354">
    <property type="component" value="Chromosome"/>
</dbReference>
<dbReference type="InterPro" id="IPR013424">
    <property type="entry name" value="Ice-binding_C"/>
</dbReference>
<dbReference type="NCBIfam" id="TIGR02595">
    <property type="entry name" value="PEP_CTERM"/>
    <property type="match status" value="1"/>
</dbReference>
<reference evidence="4 5" key="1">
    <citation type="submission" date="2019-08" db="EMBL/GenBank/DDBJ databases">
        <title>Complete genome sequence of Candidatus Uab amorphum.</title>
        <authorList>
            <person name="Shiratori T."/>
            <person name="Suzuki S."/>
            <person name="Kakizawa Y."/>
            <person name="Ishida K."/>
        </authorList>
    </citation>
    <scope>NUCLEOTIDE SEQUENCE [LARGE SCALE GENOMIC DNA]</scope>
    <source>
        <strain evidence="4 5">SRT547</strain>
    </source>
</reference>
<feature type="signal peptide" evidence="2">
    <location>
        <begin position="1"/>
        <end position="19"/>
    </location>
</feature>
<proteinExistence type="predicted"/>
<keyword evidence="1" id="KW-1133">Transmembrane helix</keyword>
<dbReference type="OrthoDB" id="8708448at2"/>
<evidence type="ECO:0000313" key="5">
    <source>
        <dbReference type="Proteomes" id="UP000326354"/>
    </source>
</evidence>